<dbReference type="EMBL" id="JAASQR010000003">
    <property type="protein sequence ID" value="NIJ17469.1"/>
    <property type="molecule type" value="Genomic_DNA"/>
</dbReference>
<dbReference type="Proteomes" id="UP000576821">
    <property type="component" value="Unassembled WGS sequence"/>
</dbReference>
<dbReference type="SUPFAM" id="SSF141371">
    <property type="entry name" value="PilZ domain-like"/>
    <property type="match status" value="1"/>
</dbReference>
<sequence length="108" mass="12397">MGIMGAEFQIDVSWNDGRRAERRSATVSVRVRRPGETWFRSKVADLSVTGFRLQSFMKLSRGDSLWIMLPGFEGRRALVLWTSGHEAGCRFERPLHPAILDHILRISR</sequence>
<evidence type="ECO:0000259" key="1">
    <source>
        <dbReference type="Pfam" id="PF07238"/>
    </source>
</evidence>
<reference evidence="2 3" key="1">
    <citation type="submission" date="2020-03" db="EMBL/GenBank/DDBJ databases">
        <title>Genomic Encyclopedia of Type Strains, Phase IV (KMG-IV): sequencing the most valuable type-strain genomes for metagenomic binning, comparative biology and taxonomic classification.</title>
        <authorList>
            <person name="Goeker M."/>
        </authorList>
    </citation>
    <scope>NUCLEOTIDE SEQUENCE [LARGE SCALE GENOMIC DNA]</scope>
    <source>
        <strain evidence="2 3">DSM 21299</strain>
    </source>
</reference>
<keyword evidence="3" id="KW-1185">Reference proteome</keyword>
<dbReference type="GO" id="GO:0035438">
    <property type="term" value="F:cyclic-di-GMP binding"/>
    <property type="evidence" value="ECO:0007669"/>
    <property type="project" value="InterPro"/>
</dbReference>
<accession>A0A846M6H7</accession>
<evidence type="ECO:0000313" key="2">
    <source>
        <dbReference type="EMBL" id="NIJ17469.1"/>
    </source>
</evidence>
<proteinExistence type="predicted"/>
<evidence type="ECO:0000313" key="3">
    <source>
        <dbReference type="Proteomes" id="UP000576821"/>
    </source>
</evidence>
<feature type="domain" description="PilZ" evidence="1">
    <location>
        <begin position="18"/>
        <end position="106"/>
    </location>
</feature>
<gene>
    <name evidence="2" type="ORF">FHS54_002458</name>
</gene>
<dbReference type="AlphaFoldDB" id="A0A846M6H7"/>
<dbReference type="Pfam" id="PF07238">
    <property type="entry name" value="PilZ"/>
    <property type="match status" value="1"/>
</dbReference>
<organism evidence="2 3">
    <name type="scientific">Sphingobium vermicomposti</name>
    <dbReference type="NCBI Taxonomy" id="529005"/>
    <lineage>
        <taxon>Bacteria</taxon>
        <taxon>Pseudomonadati</taxon>
        <taxon>Pseudomonadota</taxon>
        <taxon>Alphaproteobacteria</taxon>
        <taxon>Sphingomonadales</taxon>
        <taxon>Sphingomonadaceae</taxon>
        <taxon>Sphingobium</taxon>
    </lineage>
</organism>
<protein>
    <recommendedName>
        <fullName evidence="1">PilZ domain-containing protein</fullName>
    </recommendedName>
</protein>
<dbReference type="InterPro" id="IPR009875">
    <property type="entry name" value="PilZ_domain"/>
</dbReference>
<name>A0A846M6H7_9SPHN</name>
<comment type="caution">
    <text evidence="2">The sequence shown here is derived from an EMBL/GenBank/DDBJ whole genome shotgun (WGS) entry which is preliminary data.</text>
</comment>